<dbReference type="Proteomes" id="UP000623608">
    <property type="component" value="Unassembled WGS sequence"/>
</dbReference>
<sequence>MHERAGQDGRKADLVETITSAATHTVLGAEHAGLRVVRGRREFDFMVQVQTDPHRMPIENAAVKWPERLSPYATVARLRLPPQTFDSPEQLAFADVLRYNPWHCMPEHKPLGNSNRARRAMYLELAELRQQMNGVPHRELTGKEAFTS</sequence>
<gene>
    <name evidence="1" type="ORF">Ate02nite_61740</name>
</gene>
<evidence type="ECO:0000313" key="2">
    <source>
        <dbReference type="Proteomes" id="UP000623608"/>
    </source>
</evidence>
<dbReference type="EMBL" id="BOMY01000040">
    <property type="protein sequence ID" value="GIF23444.1"/>
    <property type="molecule type" value="Genomic_DNA"/>
</dbReference>
<comment type="caution">
    <text evidence="1">The sequence shown here is derived from an EMBL/GenBank/DDBJ whole genome shotgun (WGS) entry which is preliminary data.</text>
</comment>
<reference evidence="1" key="1">
    <citation type="submission" date="2021-01" db="EMBL/GenBank/DDBJ databases">
        <title>Whole genome shotgun sequence of Actinoplanes tereljensis NBRC 105297.</title>
        <authorList>
            <person name="Komaki H."/>
            <person name="Tamura T."/>
        </authorList>
    </citation>
    <scope>NUCLEOTIDE SEQUENCE</scope>
    <source>
        <strain evidence="1">NBRC 105297</strain>
    </source>
</reference>
<name>A0A919NT30_9ACTN</name>
<keyword evidence="2" id="KW-1185">Reference proteome</keyword>
<dbReference type="GO" id="GO:0020037">
    <property type="term" value="F:heme binding"/>
    <property type="evidence" value="ECO:0007669"/>
    <property type="project" value="InterPro"/>
</dbReference>
<dbReference type="Gene3D" id="2.40.180.10">
    <property type="entry name" value="Catalase core domain"/>
    <property type="match status" value="1"/>
</dbReference>
<organism evidence="1 2">
    <name type="scientific">Paractinoplanes tereljensis</name>
    <dbReference type="NCBI Taxonomy" id="571912"/>
    <lineage>
        <taxon>Bacteria</taxon>
        <taxon>Bacillati</taxon>
        <taxon>Actinomycetota</taxon>
        <taxon>Actinomycetes</taxon>
        <taxon>Micromonosporales</taxon>
        <taxon>Micromonosporaceae</taxon>
        <taxon>Paractinoplanes</taxon>
    </lineage>
</organism>
<dbReference type="SUPFAM" id="SSF56634">
    <property type="entry name" value="Heme-dependent catalase-like"/>
    <property type="match status" value="1"/>
</dbReference>
<dbReference type="AlphaFoldDB" id="A0A919NT30"/>
<dbReference type="RefSeq" id="WP_203811344.1">
    <property type="nucleotide sequence ID" value="NZ_BOMY01000040.1"/>
</dbReference>
<accession>A0A919NT30</accession>
<evidence type="ECO:0000313" key="1">
    <source>
        <dbReference type="EMBL" id="GIF23444.1"/>
    </source>
</evidence>
<dbReference type="InterPro" id="IPR020835">
    <property type="entry name" value="Catalase_sf"/>
</dbReference>
<proteinExistence type="predicted"/>
<protein>
    <submittedName>
        <fullName evidence="1">Uncharacterized protein</fullName>
    </submittedName>
</protein>